<dbReference type="GeneID" id="80536473"/>
<dbReference type="EMBL" id="MK971153">
    <property type="protein sequence ID" value="QDO67015.1"/>
    <property type="molecule type" value="Genomic_RNA"/>
</dbReference>
<evidence type="ECO:0000313" key="3">
    <source>
        <dbReference type="EMBL" id="QDO67015.1"/>
    </source>
</evidence>
<evidence type="ECO:0000313" key="4">
    <source>
        <dbReference type="EMBL" id="QFQ60718.1"/>
    </source>
</evidence>
<accession>A0A516EL22</accession>
<reference evidence="3" key="2">
    <citation type="submission" date="2019-05" db="EMBL/GenBank/DDBJ databases">
        <title>Characterization of Three Novel Viruses in the Families Nyamiviridae, Orthomyxoviridae and Bunyaviridae (Peribunyaviridae) Isolated from Birds during West Nile Virus Surveillance in Harris County, Texas.</title>
        <authorList>
            <person name="Tesh T.B."/>
            <person name="Guzman H."/>
            <person name="Nunes M.R.T."/>
            <person name="Contreras-Gutierrez M.A."/>
            <person name="Reyna M."/>
            <person name="Popov V.L."/>
            <person name="Travassos A.P.A."/>
            <person name="da Souza W.M."/>
            <person name="Patroca S."/>
            <person name="Widen S.G."/>
            <person name="Wood T.G."/>
            <person name="Vela J."/>
            <person name="Salvato V."/>
            <person name="Bueno R."/>
            <person name="Walker P.J."/>
            <person name="Vasilakis N."/>
        </authorList>
    </citation>
    <scope>NUCLEOTIDE SEQUENCE</scope>
    <source>
        <strain evidence="3">DO-200</strain>
    </source>
</reference>
<feature type="transmembrane region" description="Helical" evidence="2">
    <location>
        <begin position="563"/>
        <end position="588"/>
    </location>
</feature>
<keyword evidence="5" id="KW-1185">Reference proteome</keyword>
<dbReference type="RefSeq" id="YP_010798320.1">
    <property type="nucleotide sequence ID" value="NC_076412.1"/>
</dbReference>
<proteinExistence type="predicted"/>
<reference evidence="4" key="1">
    <citation type="submission" date="2018-10" db="EMBL/GenBank/DDBJ databases">
        <title>Characterization of three novel viruses in the families Nyamiviridae, Orthomyxoviridae and Peribunyaviridae isolate from birds during West Nile virus surveillance in Harris county, Texas.</title>
        <authorList>
            <person name="Tesh R.B."/>
            <person name="Guzman H."/>
            <person name="Nunes M.R.T."/>
            <person name="Contreras-Gutierrez M.A."/>
            <person name="Renya M."/>
            <person name="Popov V.L."/>
            <person name="Travassos A.P.A."/>
            <person name="Souza W.Marciel."/>
            <person name="da Silva S.Patroca."/>
            <person name="Widen S."/>
            <person name="Wood T."/>
            <person name="Vela J."/>
            <person name="Salvato V."/>
            <person name="Bueno R."/>
            <person name="Vasilakis N."/>
        </authorList>
    </citation>
    <scope>NUCLEOTIDE SEQUENCE</scope>
    <source>
        <strain evidence="4">Sjv-1</strain>
    </source>
</reference>
<dbReference type="Proteomes" id="UP000680490">
    <property type="component" value="Segment"/>
</dbReference>
<evidence type="ECO:0000256" key="1">
    <source>
        <dbReference type="SAM" id="MobiDB-lite"/>
    </source>
</evidence>
<dbReference type="KEGG" id="vg:80536473"/>
<keyword evidence="2" id="KW-1133">Transmembrane helix</keyword>
<feature type="region of interest" description="Disordered" evidence="1">
    <location>
        <begin position="658"/>
        <end position="678"/>
    </location>
</feature>
<evidence type="ECO:0000313" key="5">
    <source>
        <dbReference type="Proteomes" id="UP000680490"/>
    </source>
</evidence>
<keyword evidence="2" id="KW-0812">Transmembrane</keyword>
<dbReference type="EMBL" id="MK037477">
    <property type="protein sequence ID" value="QFQ60718.1"/>
    <property type="molecule type" value="Viral_cRNA"/>
</dbReference>
<name>A0A516EL22_9MONO</name>
<feature type="region of interest" description="Disordered" evidence="1">
    <location>
        <begin position="595"/>
        <end position="624"/>
    </location>
</feature>
<protein>
    <submittedName>
        <fullName evidence="3 4">G</fullName>
    </submittedName>
</protein>
<sequence>MYGVHLYLLNHMLLMAQRTNLRSSPLQMSSPMICPKDGGLTINRLAEPLDCGADTTASPVAVEVYKKNLKVWTTPATAVYKEEWSCTATCYFFGAQEHREIPAARVKLSEIEAREIDHNFCTGVSGKKQMQGNKHTDPHDCTCSWTGTWKHRANSCQKKIGEVQVTHGGLMFSGLGPVAHCKYDDGKCELPDKQWVFWQPNPRVQENYLLAYNGTGQLLRKGVILVPGLQEAFRLTSCNEKATVRSVVSCNTSTGFALSYRELNPIRKKRSTWSAEDDATWARFRAYHESEGDGMPHVPLELVTLNTTKPLGAVGPTGKPLDETVAKALEAVRGELLLKLSYLTEAVTKPVMQIGPLCQMIRNHEEQLRNLAIANPTLYVRALYETPYLIGTSAGDYIGVWPCKPVLDYDFVEQTGNCTKDPPIKYRLEQEEPWRMGYLDTATNIISDSSPRIKCKALPTTLTIRKQRLYLYKEGVMKEVPKAGITEFAQIKPRSSDSFLIDWGNNWLYNTSDFYLPNYEADVYDYISEQIDKSSSKYTGDTARADEGDRSTSVGLPKFNLPWPFVTLGLFGSLLKYAMYIAVGWLLLDRFRQGRRGSSSSNQTTKIEFGTLRETPSPPPPTEDELDELARLHKERKQARQTRETSVERGLKRLNNLFGKRKAEREDPEESIPMKVRI</sequence>
<keyword evidence="2" id="KW-0472">Membrane</keyword>
<evidence type="ECO:0000256" key="2">
    <source>
        <dbReference type="SAM" id="Phobius"/>
    </source>
</evidence>
<organism evidence="3 5">
    <name type="scientific">San Jacinto virus</name>
    <dbReference type="NCBI Taxonomy" id="2596788"/>
    <lineage>
        <taxon>Viruses</taxon>
        <taxon>Riboviria</taxon>
        <taxon>Orthornavirae</taxon>
        <taxon>Negarnaviricota</taxon>
        <taxon>Haploviricotina</taxon>
        <taxon>Monjiviricetes</taxon>
        <taxon>Mononegavirales</taxon>
        <taxon>Nyamiviridae</taxon>
        <taxon>Nyavirus</taxon>
        <taxon>Nyavirus sanjacintoense</taxon>
    </lineage>
</organism>